<dbReference type="AlphaFoldDB" id="A0A4Y3ILV7"/>
<evidence type="ECO:0000313" key="3">
    <source>
        <dbReference type="EMBL" id="GEA60105.1"/>
    </source>
</evidence>
<dbReference type="RefSeq" id="WP_141270512.1">
    <property type="nucleotide sequence ID" value="NZ_BJLH01000005.1"/>
</dbReference>
<gene>
    <name evidence="3" type="ORF">VCO01S_12980</name>
</gene>
<accession>A0A4Y3ILV7</accession>
<evidence type="ECO:0000313" key="4">
    <source>
        <dbReference type="Proteomes" id="UP000318242"/>
    </source>
</evidence>
<dbReference type="OrthoDB" id="5878635at2"/>
<sequence length="321" mass="33971">MKYKIIALAVSGALLAACGSDNDNYVEAPGGSSTSLQAFDGAVRYLDAYMNCAENGWDYIGETGGKGIINIGEGNFPLFDENPSSCIFEFGENIYPSGGGTQAAVDESNNKPMTNVRYLVPGQLVESGQPIVGTPYSTLVALKIFEAEENNQEVDLDAIINEAFDETLPAGTNLTEEQKKQFLANPEETLSSLDETTSKNLQASTMVLSDAIAAQVDNITAGTTTASQLETATQKTATVVAQDPDFPTKEVDGETVPTYVDTTDYFKDENFDTISDPDDTTAVPPPPVTEGEELEEIPPTDIPPVEEELPPPTGGTGGSAG</sequence>
<feature type="signal peptide" evidence="2">
    <location>
        <begin position="1"/>
        <end position="16"/>
    </location>
</feature>
<reference evidence="3 4" key="1">
    <citation type="submission" date="2019-06" db="EMBL/GenBank/DDBJ databases">
        <title>Whole genome shotgun sequence of Vibrio comitans NBRC 102076.</title>
        <authorList>
            <person name="Hosoyama A."/>
            <person name="Uohara A."/>
            <person name="Ohji S."/>
            <person name="Ichikawa N."/>
        </authorList>
    </citation>
    <scope>NUCLEOTIDE SEQUENCE [LARGE SCALE GENOMIC DNA]</scope>
    <source>
        <strain evidence="3 4">NBRC 102076</strain>
    </source>
</reference>
<protein>
    <recommendedName>
        <fullName evidence="5">Lipoprotein</fullName>
    </recommendedName>
</protein>
<comment type="caution">
    <text evidence="3">The sequence shown here is derived from an EMBL/GenBank/DDBJ whole genome shotgun (WGS) entry which is preliminary data.</text>
</comment>
<keyword evidence="2" id="KW-0732">Signal</keyword>
<dbReference type="Proteomes" id="UP000318242">
    <property type="component" value="Unassembled WGS sequence"/>
</dbReference>
<organism evidence="3 4">
    <name type="scientific">Vibrio comitans NBRC 102076</name>
    <dbReference type="NCBI Taxonomy" id="1219078"/>
    <lineage>
        <taxon>Bacteria</taxon>
        <taxon>Pseudomonadati</taxon>
        <taxon>Pseudomonadota</taxon>
        <taxon>Gammaproteobacteria</taxon>
        <taxon>Vibrionales</taxon>
        <taxon>Vibrionaceae</taxon>
        <taxon>Vibrio</taxon>
    </lineage>
</organism>
<keyword evidence="4" id="KW-1185">Reference proteome</keyword>
<feature type="compositionally biased region" description="Acidic residues" evidence="1">
    <location>
        <begin position="290"/>
        <end position="309"/>
    </location>
</feature>
<feature type="region of interest" description="Disordered" evidence="1">
    <location>
        <begin position="267"/>
        <end position="321"/>
    </location>
</feature>
<evidence type="ECO:0008006" key="5">
    <source>
        <dbReference type="Google" id="ProtNLM"/>
    </source>
</evidence>
<name>A0A4Y3ILV7_9VIBR</name>
<evidence type="ECO:0000256" key="2">
    <source>
        <dbReference type="SAM" id="SignalP"/>
    </source>
</evidence>
<dbReference type="PROSITE" id="PS51257">
    <property type="entry name" value="PROKAR_LIPOPROTEIN"/>
    <property type="match status" value="1"/>
</dbReference>
<feature type="chain" id="PRO_5021408988" description="Lipoprotein" evidence="2">
    <location>
        <begin position="17"/>
        <end position="321"/>
    </location>
</feature>
<dbReference type="EMBL" id="BJLH01000005">
    <property type="protein sequence ID" value="GEA60105.1"/>
    <property type="molecule type" value="Genomic_DNA"/>
</dbReference>
<proteinExistence type="predicted"/>
<evidence type="ECO:0000256" key="1">
    <source>
        <dbReference type="SAM" id="MobiDB-lite"/>
    </source>
</evidence>